<proteinExistence type="predicted"/>
<name>A0A7G9W9G7_ALKCA</name>
<accession>A0A7G9W9G7</accession>
<protein>
    <submittedName>
        <fullName evidence="1">Uncharacterized protein</fullName>
    </submittedName>
</protein>
<dbReference type="EMBL" id="CP058559">
    <property type="protein sequence ID" value="QNO15329.1"/>
    <property type="molecule type" value="Genomic_DNA"/>
</dbReference>
<dbReference type="RefSeq" id="WP_213165693.1">
    <property type="nucleotide sequence ID" value="NZ_CP058559.1"/>
</dbReference>
<reference evidence="1 2" key="1">
    <citation type="submission" date="2020-07" db="EMBL/GenBank/DDBJ databases">
        <title>Alkalicella. sp. LB2 genome.</title>
        <authorList>
            <person name="Postec A."/>
            <person name="Quemeneur M."/>
        </authorList>
    </citation>
    <scope>NUCLEOTIDE SEQUENCE [LARGE SCALE GENOMIC DNA]</scope>
    <source>
        <strain evidence="1 2">LB2</strain>
    </source>
</reference>
<dbReference type="KEGG" id="acae:HYG86_11405"/>
<sequence>MNQNIEVINPKLWAVRFNLIPFIKEIDYKPDAATPAYEEPARITNDGKLLLNKDCPIYQLMKDMFPKIMKKKDEQLQKELKNSQIKMNKTDMEILYASMLQVEIERRAKERGES</sequence>
<organism evidence="1 2">
    <name type="scientific">Alkalicella caledoniensis</name>
    <dbReference type="NCBI Taxonomy" id="2731377"/>
    <lineage>
        <taxon>Bacteria</taxon>
        <taxon>Bacillati</taxon>
        <taxon>Bacillota</taxon>
        <taxon>Clostridia</taxon>
        <taxon>Eubacteriales</taxon>
        <taxon>Proteinivoracaceae</taxon>
        <taxon>Alkalicella</taxon>
    </lineage>
</organism>
<keyword evidence="2" id="KW-1185">Reference proteome</keyword>
<dbReference type="Proteomes" id="UP000516160">
    <property type="component" value="Chromosome"/>
</dbReference>
<evidence type="ECO:0000313" key="1">
    <source>
        <dbReference type="EMBL" id="QNO15329.1"/>
    </source>
</evidence>
<gene>
    <name evidence="1" type="ORF">HYG86_11405</name>
</gene>
<evidence type="ECO:0000313" key="2">
    <source>
        <dbReference type="Proteomes" id="UP000516160"/>
    </source>
</evidence>
<dbReference type="AlphaFoldDB" id="A0A7G9W9G7"/>